<evidence type="ECO:0000313" key="5">
    <source>
        <dbReference type="Proteomes" id="UP000274097"/>
    </source>
</evidence>
<sequence>MRFSVDRLDHLVITCRDVEISASWYQRVLGMEREAFGEKRRTALRFGGQKINLRPAASDQADWSSGHNAQVGTMDLCFVVAVAGEDIATHLRECGVTIVDGPAPKVGALGPITSVYCRDPDGNLIEISTYSR</sequence>
<proteinExistence type="predicted"/>
<reference evidence="2 6" key="1">
    <citation type="submission" date="2018-09" db="EMBL/GenBank/DDBJ databases">
        <title>Roseomonas sp. nov., isolated from feces of Tibetan antelopes in the Qinghai-Tibet plateau, China.</title>
        <authorList>
            <person name="Tian Z."/>
        </authorList>
    </citation>
    <scope>NUCLEOTIDE SEQUENCE [LARGE SCALE GENOMIC DNA]</scope>
    <source>
        <strain evidence="3 5">Z23</strain>
        <strain evidence="2 6">Z24</strain>
    </source>
</reference>
<dbReference type="InterPro" id="IPR004360">
    <property type="entry name" value="Glyas_Fos-R_dOase_dom"/>
</dbReference>
<dbReference type="SUPFAM" id="SSF54593">
    <property type="entry name" value="Glyoxalase/Bleomycin resistance protein/Dihydroxybiphenyl dioxygenase"/>
    <property type="match status" value="1"/>
</dbReference>
<dbReference type="RefSeq" id="WP_120640329.1">
    <property type="nucleotide sequence ID" value="NZ_RAQU01000191.1"/>
</dbReference>
<dbReference type="EMBL" id="RFLX01000012">
    <property type="protein sequence ID" value="RMI20315.1"/>
    <property type="molecule type" value="Genomic_DNA"/>
</dbReference>
<dbReference type="Proteomes" id="UP000274097">
    <property type="component" value="Unassembled WGS sequence"/>
</dbReference>
<dbReference type="EMBL" id="RFLX01000020">
    <property type="protein sequence ID" value="RMI19374.1"/>
    <property type="molecule type" value="Genomic_DNA"/>
</dbReference>
<gene>
    <name evidence="2" type="ORF">D6Z83_21865</name>
    <name evidence="4" type="ORF">EBE87_15985</name>
    <name evidence="3" type="ORF">EBE87_20445</name>
</gene>
<dbReference type="OrthoDB" id="9812656at2"/>
<accession>A0A3A9JBT4</accession>
<evidence type="ECO:0000313" key="4">
    <source>
        <dbReference type="EMBL" id="RMI20315.1"/>
    </source>
</evidence>
<feature type="domain" description="VOC" evidence="1">
    <location>
        <begin position="7"/>
        <end position="130"/>
    </location>
</feature>
<evidence type="ECO:0000259" key="1">
    <source>
        <dbReference type="PROSITE" id="PS51819"/>
    </source>
</evidence>
<dbReference type="Proteomes" id="UP000278036">
    <property type="component" value="Unassembled WGS sequence"/>
</dbReference>
<dbReference type="PANTHER" id="PTHR21366">
    <property type="entry name" value="GLYOXALASE FAMILY PROTEIN"/>
    <property type="match status" value="1"/>
</dbReference>
<dbReference type="InterPro" id="IPR037523">
    <property type="entry name" value="VOC_core"/>
</dbReference>
<dbReference type="CDD" id="cd07253">
    <property type="entry name" value="GLOD5"/>
    <property type="match status" value="1"/>
</dbReference>
<keyword evidence="5" id="KW-1185">Reference proteome</keyword>
<evidence type="ECO:0000313" key="2">
    <source>
        <dbReference type="EMBL" id="RKK02025.1"/>
    </source>
</evidence>
<organism evidence="2 6">
    <name type="scientific">Teichococcus wenyumeiae</name>
    <dbReference type="NCBI Taxonomy" id="2478470"/>
    <lineage>
        <taxon>Bacteria</taxon>
        <taxon>Pseudomonadati</taxon>
        <taxon>Pseudomonadota</taxon>
        <taxon>Alphaproteobacteria</taxon>
        <taxon>Acetobacterales</taxon>
        <taxon>Roseomonadaceae</taxon>
        <taxon>Roseomonas</taxon>
    </lineage>
</organism>
<dbReference type="Gene3D" id="3.10.180.10">
    <property type="entry name" value="2,3-Dihydroxybiphenyl 1,2-Dioxygenase, domain 1"/>
    <property type="match status" value="1"/>
</dbReference>
<dbReference type="InterPro" id="IPR050383">
    <property type="entry name" value="GlyoxalaseI/FosfomycinResist"/>
</dbReference>
<evidence type="ECO:0000313" key="3">
    <source>
        <dbReference type="EMBL" id="RMI19374.1"/>
    </source>
</evidence>
<name>A0A3A9JBT4_9PROT</name>
<dbReference type="InParanoid" id="A0A3A9JBT4"/>
<comment type="caution">
    <text evidence="2">The sequence shown here is derived from an EMBL/GenBank/DDBJ whole genome shotgun (WGS) entry which is preliminary data.</text>
</comment>
<dbReference type="InterPro" id="IPR029068">
    <property type="entry name" value="Glyas_Bleomycin-R_OHBP_Dase"/>
</dbReference>
<dbReference type="PANTHER" id="PTHR21366:SF31">
    <property type="entry name" value="METALLOTHIOL TRANSFERASE FOSB"/>
    <property type="match status" value="1"/>
</dbReference>
<dbReference type="AlphaFoldDB" id="A0A3A9JBT4"/>
<protein>
    <submittedName>
        <fullName evidence="2">VOC family protein</fullName>
    </submittedName>
</protein>
<dbReference type="Pfam" id="PF00903">
    <property type="entry name" value="Glyoxalase"/>
    <property type="match status" value="1"/>
</dbReference>
<dbReference type="PROSITE" id="PS51819">
    <property type="entry name" value="VOC"/>
    <property type="match status" value="1"/>
</dbReference>
<evidence type="ECO:0000313" key="6">
    <source>
        <dbReference type="Proteomes" id="UP000278036"/>
    </source>
</evidence>
<dbReference type="EMBL" id="RAQU01000191">
    <property type="protein sequence ID" value="RKK02025.1"/>
    <property type="molecule type" value="Genomic_DNA"/>
</dbReference>